<dbReference type="InterPro" id="IPR047122">
    <property type="entry name" value="Trans-enoyl_RdTase-like"/>
</dbReference>
<dbReference type="PANTHER" id="PTHR45348">
    <property type="entry name" value="HYPOTHETICAL OXIDOREDUCTASE (EUROFUNG)"/>
    <property type="match status" value="1"/>
</dbReference>
<dbReference type="Pfam" id="PF08240">
    <property type="entry name" value="ADH_N"/>
    <property type="match status" value="1"/>
</dbReference>
<dbReference type="Gene3D" id="3.40.50.720">
    <property type="entry name" value="NAD(P)-binding Rossmann-like Domain"/>
    <property type="match status" value="1"/>
</dbReference>
<evidence type="ECO:0000256" key="1">
    <source>
        <dbReference type="ARBA" id="ARBA00008072"/>
    </source>
</evidence>
<dbReference type="SMART" id="SM00829">
    <property type="entry name" value="PKS_ER"/>
    <property type="match status" value="1"/>
</dbReference>
<dbReference type="SUPFAM" id="SSF50129">
    <property type="entry name" value="GroES-like"/>
    <property type="match status" value="1"/>
</dbReference>
<dbReference type="EMBL" id="CAMGZC010000021">
    <property type="protein sequence ID" value="CAI0641606.1"/>
    <property type="molecule type" value="Genomic_DNA"/>
</dbReference>
<dbReference type="GO" id="GO:0016651">
    <property type="term" value="F:oxidoreductase activity, acting on NAD(P)H"/>
    <property type="evidence" value="ECO:0007669"/>
    <property type="project" value="InterPro"/>
</dbReference>
<feature type="domain" description="Enoyl reductase (ER)" evidence="6">
    <location>
        <begin position="21"/>
        <end position="370"/>
    </location>
</feature>
<evidence type="ECO:0000256" key="2">
    <source>
        <dbReference type="ARBA" id="ARBA00011245"/>
    </source>
</evidence>
<proteinExistence type="inferred from homology"/>
<gene>
    <name evidence="7" type="ORF">CGXH109_LOCUS5753</name>
</gene>
<accession>A0A9W4RI75</accession>
<keyword evidence="8" id="KW-1185">Reference proteome</keyword>
<dbReference type="AlphaFoldDB" id="A0A9W4RI75"/>
<organism evidence="7 8">
    <name type="scientific">Colletotrichum noveboracense</name>
    <dbReference type="NCBI Taxonomy" id="2664923"/>
    <lineage>
        <taxon>Eukaryota</taxon>
        <taxon>Fungi</taxon>
        <taxon>Dikarya</taxon>
        <taxon>Ascomycota</taxon>
        <taxon>Pezizomycotina</taxon>
        <taxon>Sordariomycetes</taxon>
        <taxon>Hypocreomycetidae</taxon>
        <taxon>Glomerellales</taxon>
        <taxon>Glomerellaceae</taxon>
        <taxon>Colletotrichum</taxon>
        <taxon>Colletotrichum gloeosporioides species complex</taxon>
    </lineage>
</organism>
<dbReference type="CDD" id="cd08249">
    <property type="entry name" value="enoyl_reductase_like"/>
    <property type="match status" value="1"/>
</dbReference>
<dbReference type="GO" id="GO:0000166">
    <property type="term" value="F:nucleotide binding"/>
    <property type="evidence" value="ECO:0007669"/>
    <property type="project" value="UniProtKB-KW"/>
</dbReference>
<dbReference type="Proteomes" id="UP001152533">
    <property type="component" value="Unassembled WGS sequence"/>
</dbReference>
<keyword evidence="4" id="KW-0521">NADP</keyword>
<reference evidence="7" key="1">
    <citation type="submission" date="2022-08" db="EMBL/GenBank/DDBJ databases">
        <authorList>
            <person name="Giroux E."/>
            <person name="Giroux E."/>
        </authorList>
    </citation>
    <scope>NUCLEOTIDE SEQUENCE</scope>
    <source>
        <strain evidence="7">H1091258</strain>
    </source>
</reference>
<dbReference type="PANTHER" id="PTHR45348:SF1">
    <property type="entry name" value="TRANS-ENOYL REDUCTASE STHE"/>
    <property type="match status" value="1"/>
</dbReference>
<evidence type="ECO:0000256" key="4">
    <source>
        <dbReference type="ARBA" id="ARBA00022857"/>
    </source>
</evidence>
<dbReference type="InterPro" id="IPR011032">
    <property type="entry name" value="GroES-like_sf"/>
</dbReference>
<evidence type="ECO:0000256" key="3">
    <source>
        <dbReference type="ARBA" id="ARBA00022741"/>
    </source>
</evidence>
<dbReference type="InterPro" id="IPR013149">
    <property type="entry name" value="ADH-like_C"/>
</dbReference>
<comment type="subunit">
    <text evidence="2">Monomer.</text>
</comment>
<keyword evidence="3" id="KW-0547">Nucleotide-binding</keyword>
<dbReference type="SUPFAM" id="SSF51735">
    <property type="entry name" value="NAD(P)-binding Rossmann-fold domains"/>
    <property type="match status" value="1"/>
</dbReference>
<comment type="caution">
    <text evidence="7">The sequence shown here is derived from an EMBL/GenBank/DDBJ whole genome shotgun (WGS) entry which is preliminary data.</text>
</comment>
<name>A0A9W4RI75_9PEZI</name>
<dbReference type="InterPro" id="IPR013154">
    <property type="entry name" value="ADH-like_N"/>
</dbReference>
<dbReference type="InterPro" id="IPR036291">
    <property type="entry name" value="NAD(P)-bd_dom_sf"/>
</dbReference>
<protein>
    <recommendedName>
        <fullName evidence="6">Enoyl reductase (ER) domain-containing protein</fullName>
    </recommendedName>
</protein>
<sequence>MDSLGVPNLPERQRAIIQAQSPPGKLVLTSDRLVPKPASDEVLVRVHAVAVNPSDWKMSTQFPCPGAGCGMDFSGVVVATGPGLDPEIGIEVCDAVAGAVHGANPIDPQAGSFAEYTCAFADLTWKVPQSLSLTDAAAIGGCCVGTVGLALFAEDALGLKFELNQSFENSKPPFVLIYGGSTASGTMAIQLAKLCGFRVITTCSPKNANMVSSYGAEHTFDYNSASCAADIRSYTKSTLHYVLDTIVDPKSIVVADKAMGRSGGRYAGLEALPEDVIDGTGSTRKTIKWMYVMGTSMIGREEGLTGPYYSKPRPEKRAFGKWWFRTVVQELMDKGLLKPHPVRMMDGGLDAVPKGVKLLQEKAVRGEKLVYTIQ</sequence>
<evidence type="ECO:0000313" key="7">
    <source>
        <dbReference type="EMBL" id="CAI0641606.1"/>
    </source>
</evidence>
<dbReference type="Pfam" id="PF00107">
    <property type="entry name" value="ADH_zinc_N"/>
    <property type="match status" value="1"/>
</dbReference>
<comment type="similarity">
    <text evidence="1">Belongs to the zinc-containing alcohol dehydrogenase family.</text>
</comment>
<keyword evidence="5" id="KW-0560">Oxidoreductase</keyword>
<evidence type="ECO:0000313" key="8">
    <source>
        <dbReference type="Proteomes" id="UP001152533"/>
    </source>
</evidence>
<evidence type="ECO:0000259" key="6">
    <source>
        <dbReference type="SMART" id="SM00829"/>
    </source>
</evidence>
<dbReference type="Gene3D" id="3.90.180.10">
    <property type="entry name" value="Medium-chain alcohol dehydrogenases, catalytic domain"/>
    <property type="match status" value="1"/>
</dbReference>
<dbReference type="InterPro" id="IPR020843">
    <property type="entry name" value="ER"/>
</dbReference>
<evidence type="ECO:0000256" key="5">
    <source>
        <dbReference type="ARBA" id="ARBA00023002"/>
    </source>
</evidence>